<dbReference type="PANTHER" id="PTHR12790:SF0">
    <property type="entry name" value="RNA POLYMERASE I-SPECIFIC TRANSCRIPTION INITIATION FACTOR RRN3-RELATED"/>
    <property type="match status" value="1"/>
</dbReference>
<protein>
    <submittedName>
        <fullName evidence="2">Uncharacterized protein</fullName>
    </submittedName>
</protein>
<dbReference type="GO" id="GO:0006361">
    <property type="term" value="P:transcription initiation at RNA polymerase I promoter"/>
    <property type="evidence" value="ECO:0007669"/>
    <property type="project" value="InterPro"/>
</dbReference>
<name>W9SMR5_9ROSA</name>
<dbReference type="PANTHER" id="PTHR12790">
    <property type="entry name" value="TRANSCRIPTION INITIATION FACTOR IA RRN3"/>
    <property type="match status" value="1"/>
</dbReference>
<dbReference type="InterPro" id="IPR007991">
    <property type="entry name" value="RNA_pol_I_trans_ini_fac_RRN3"/>
</dbReference>
<evidence type="ECO:0000256" key="1">
    <source>
        <dbReference type="ARBA" id="ARBA00010098"/>
    </source>
</evidence>
<dbReference type="GO" id="GO:0001181">
    <property type="term" value="F:RNA polymerase I general transcription initiation factor activity"/>
    <property type="evidence" value="ECO:0007669"/>
    <property type="project" value="InterPro"/>
</dbReference>
<organism evidence="2 3">
    <name type="scientific">Morus notabilis</name>
    <dbReference type="NCBI Taxonomy" id="981085"/>
    <lineage>
        <taxon>Eukaryota</taxon>
        <taxon>Viridiplantae</taxon>
        <taxon>Streptophyta</taxon>
        <taxon>Embryophyta</taxon>
        <taxon>Tracheophyta</taxon>
        <taxon>Spermatophyta</taxon>
        <taxon>Magnoliopsida</taxon>
        <taxon>eudicotyledons</taxon>
        <taxon>Gunneridae</taxon>
        <taxon>Pentapetalae</taxon>
        <taxon>rosids</taxon>
        <taxon>fabids</taxon>
        <taxon>Rosales</taxon>
        <taxon>Moraceae</taxon>
        <taxon>Moreae</taxon>
        <taxon>Morus</taxon>
    </lineage>
</organism>
<dbReference type="eggNOG" id="KOG2434">
    <property type="taxonomic scope" value="Eukaryota"/>
</dbReference>
<gene>
    <name evidence="2" type="ORF">L484_012360</name>
</gene>
<keyword evidence="3" id="KW-1185">Reference proteome</keyword>
<dbReference type="GO" id="GO:0001042">
    <property type="term" value="F:RNA polymerase I core binding"/>
    <property type="evidence" value="ECO:0007669"/>
    <property type="project" value="TreeGrafter"/>
</dbReference>
<dbReference type="Pfam" id="PF05327">
    <property type="entry name" value="RRN3"/>
    <property type="match status" value="1"/>
</dbReference>
<dbReference type="Proteomes" id="UP000030645">
    <property type="component" value="Unassembled WGS sequence"/>
</dbReference>
<dbReference type="STRING" id="981085.W9SMR5"/>
<evidence type="ECO:0000313" key="3">
    <source>
        <dbReference type="Proteomes" id="UP000030645"/>
    </source>
</evidence>
<proteinExistence type="inferred from homology"/>
<comment type="similarity">
    <text evidence="1">Belongs to the RRN3 family.</text>
</comment>
<evidence type="ECO:0000313" key="2">
    <source>
        <dbReference type="EMBL" id="EXC17569.1"/>
    </source>
</evidence>
<dbReference type="GO" id="GO:0005634">
    <property type="term" value="C:nucleus"/>
    <property type="evidence" value="ECO:0007669"/>
    <property type="project" value="TreeGrafter"/>
</dbReference>
<dbReference type="AlphaFoldDB" id="W9SMR5"/>
<dbReference type="EMBL" id="KE345815">
    <property type="protein sequence ID" value="EXC17569.1"/>
    <property type="molecule type" value="Genomic_DNA"/>
</dbReference>
<accession>W9SMR5</accession>
<reference evidence="3" key="1">
    <citation type="submission" date="2013-01" db="EMBL/GenBank/DDBJ databases">
        <title>Draft Genome Sequence of a Mulberry Tree, Morus notabilis C.K. Schneid.</title>
        <authorList>
            <person name="He N."/>
            <person name="Zhao S."/>
        </authorList>
    </citation>
    <scope>NUCLEOTIDE SEQUENCE</scope>
</reference>
<sequence>MMKVIRLKTCLVGGKSGRRRLVQGFWDWLFTCLGETDGYNQIVAVLHHRISLSPDEVALLVTSLKALSGAVMYIDNVLHESLLASAHVAKGQPGNARVGHLEWVAVDVGVRSVAASNGKYIDSCLEILVCNFTPPYSFMAALNQPRGSCDICGKEGGIFGELVRSTLLSGVVDLLIDLDVEIGWDDILQDDSTRGIFKMELELIEEATDDEFEDGGELPREPSRKSLGANQFAEKLDCLLVLTFEHLESCEVSGRLIQILKNCGARFATVLTDIFVSNVYPPLLRMRAVAYLASYLSRGKFLSTSLVTDSLQRLLLKSADAHFCTGDHARAVFPYEVNDGCSAP</sequence>